<comment type="caution">
    <text evidence="4">The sequence shown here is derived from an EMBL/GenBank/DDBJ whole genome shotgun (WGS) entry which is preliminary data.</text>
</comment>
<name>A0A2A2BX13_ECOLX</name>
<accession>A0A2A2BX13</accession>
<dbReference type="InterPro" id="IPR044854">
    <property type="entry name" value="IraM/PmrD"/>
</dbReference>
<dbReference type="RefSeq" id="WP_032212063.1">
    <property type="nucleotide sequence ID" value="NZ_AP027258.1"/>
</dbReference>
<dbReference type="InterPro" id="IPR014448">
    <property type="entry name" value="Anti-adapter_IraM"/>
</dbReference>
<gene>
    <name evidence="3" type="primary">iraM</name>
    <name evidence="4" type="ORF">BTQ06_25165</name>
</gene>
<dbReference type="EMBL" id="MRVZ01000122">
    <property type="protein sequence ID" value="PAU13570.1"/>
    <property type="molecule type" value="Genomic_DNA"/>
</dbReference>
<dbReference type="NCBIfam" id="NF007393">
    <property type="entry name" value="PRK09919.1"/>
    <property type="match status" value="1"/>
</dbReference>
<organism evidence="4 5">
    <name type="scientific">Escherichia coli</name>
    <dbReference type="NCBI Taxonomy" id="562"/>
    <lineage>
        <taxon>Bacteria</taxon>
        <taxon>Pseudomonadati</taxon>
        <taxon>Pseudomonadota</taxon>
        <taxon>Gammaproteobacteria</taxon>
        <taxon>Enterobacterales</taxon>
        <taxon>Enterobacteriaceae</taxon>
        <taxon>Escherichia</taxon>
    </lineage>
</organism>
<evidence type="ECO:0000313" key="5">
    <source>
        <dbReference type="Proteomes" id="UP000218543"/>
    </source>
</evidence>
<dbReference type="PIRSF" id="PIRSF007036">
    <property type="entry name" value="Elb1"/>
    <property type="match status" value="1"/>
</dbReference>
<sequence length="107" mass="12353">MNWIVIDTVIQPACDISFSAIWCNIKLILWYQSDIFLPPGCIFTPTRTGVILNNKEFPVTIYNVTPFNKNVWNLIKRSQECPANTGNITDKCFNHRCILEICPYGRK</sequence>
<evidence type="ECO:0000256" key="1">
    <source>
        <dbReference type="ARBA" id="ARBA00022490"/>
    </source>
</evidence>
<evidence type="ECO:0000256" key="3">
    <source>
        <dbReference type="HAMAP-Rule" id="MF_01199"/>
    </source>
</evidence>
<comment type="similarity">
    <text evidence="3">Belongs to the IraM/RssC family.</text>
</comment>
<comment type="subcellular location">
    <subcellularLocation>
        <location evidence="3">Cytoplasm</location>
    </subcellularLocation>
</comment>
<dbReference type="GO" id="GO:0005737">
    <property type="term" value="C:cytoplasm"/>
    <property type="evidence" value="ECO:0007669"/>
    <property type="project" value="UniProtKB-SubCell"/>
</dbReference>
<dbReference type="Gene3D" id="2.40.50.650">
    <property type="match status" value="1"/>
</dbReference>
<evidence type="ECO:0000313" key="4">
    <source>
        <dbReference type="EMBL" id="PAU13570.1"/>
    </source>
</evidence>
<dbReference type="AlphaFoldDB" id="A0A2A2BX13"/>
<keyword evidence="2 3" id="KW-0346">Stress response</keyword>
<evidence type="ECO:0000256" key="2">
    <source>
        <dbReference type="ARBA" id="ARBA00023016"/>
    </source>
</evidence>
<dbReference type="Proteomes" id="UP000218543">
    <property type="component" value="Unassembled WGS sequence"/>
</dbReference>
<proteinExistence type="inferred from homology"/>
<dbReference type="GO" id="GO:0009267">
    <property type="term" value="P:cellular response to starvation"/>
    <property type="evidence" value="ECO:0007669"/>
    <property type="project" value="UniProtKB-UniRule"/>
</dbReference>
<protein>
    <recommendedName>
        <fullName evidence="3">Anti-adapter protein IraM</fullName>
    </recommendedName>
</protein>
<comment type="function">
    <text evidence="3">Inhibits RpoS proteolysis by regulating RssB activity, thereby increasing the stability of the sigma stress factor RpoS during magnesium starvation.</text>
</comment>
<dbReference type="Pfam" id="PF11183">
    <property type="entry name" value="PmrD"/>
    <property type="match status" value="1"/>
</dbReference>
<reference evidence="4 5" key="1">
    <citation type="submission" date="2016-12" db="EMBL/GenBank/DDBJ databases">
        <title>Real-Time Genomic Investigation Underlying the Public Health Response to a Shiga Toxin-Producing Escherichia Coli O26:H11 Outbreak in a Nursery.</title>
        <authorList>
            <person name="Ferdous M."/>
            <person name="Moran-Gilad J."/>
            <person name="Rossen J.W."/>
            <person name="Gdalevich M."/>
        </authorList>
    </citation>
    <scope>NUCLEOTIDE SEQUENCE [LARGE SCALE GENOMIC DNA]</scope>
    <source>
        <strain evidence="4 5">STEC 514-2</strain>
    </source>
</reference>
<keyword evidence="1 3" id="KW-0963">Cytoplasm</keyword>
<dbReference type="InterPro" id="IPR038679">
    <property type="entry name" value="PmrD_sf"/>
</dbReference>
<dbReference type="HAMAP" id="MF_01199">
    <property type="entry name" value="Anti_adapt_IraM"/>
    <property type="match status" value="1"/>
</dbReference>